<dbReference type="Pfam" id="PF09994">
    <property type="entry name" value="T6SS_Tle1-like_cat"/>
    <property type="match status" value="1"/>
</dbReference>
<dbReference type="Gene3D" id="2.60.120.430">
    <property type="entry name" value="Galactose-binding lectin"/>
    <property type="match status" value="1"/>
</dbReference>
<dbReference type="Proteomes" id="UP000630353">
    <property type="component" value="Unassembled WGS sequence"/>
</dbReference>
<gene>
    <name evidence="2" type="ORF">GCM10017083_19520</name>
</gene>
<evidence type="ECO:0000313" key="3">
    <source>
        <dbReference type="Proteomes" id="UP000630353"/>
    </source>
</evidence>
<evidence type="ECO:0000259" key="1">
    <source>
        <dbReference type="Pfam" id="PF09994"/>
    </source>
</evidence>
<accession>A0A919CP38</accession>
<reference evidence="2" key="2">
    <citation type="submission" date="2020-09" db="EMBL/GenBank/DDBJ databases">
        <authorList>
            <person name="Sun Q."/>
            <person name="Kim S."/>
        </authorList>
    </citation>
    <scope>NUCLEOTIDE SEQUENCE</scope>
    <source>
        <strain evidence="2">KCTC 42651</strain>
    </source>
</reference>
<dbReference type="PANTHER" id="PTHR33840:SF1">
    <property type="entry name" value="TLE1 PHOSPHOLIPASE DOMAIN-CONTAINING PROTEIN"/>
    <property type="match status" value="1"/>
</dbReference>
<dbReference type="InterPro" id="IPR018712">
    <property type="entry name" value="Tle1-like_cat"/>
</dbReference>
<evidence type="ECO:0000313" key="2">
    <source>
        <dbReference type="EMBL" id="GHD48431.1"/>
    </source>
</evidence>
<protein>
    <recommendedName>
        <fullName evidence="1">T6SS Phospholipase effector Tle1-like catalytic domain-containing protein</fullName>
    </recommendedName>
</protein>
<sequence length="510" mass="54531">MKRLIVCCDGTWNTPDQTDGGIPAPTNVVRLINCVTEADAAGVEQVKYYHPGVGTDPGLLSRVAGGGLGLGLDRNIMSAYRFVAETYAAGDEIYLFGFSRGAYTVRSLGGMIGRCGLLDTAGLDEATVWSRVQDLFDNDYRKPSPGERAAGGRDGWAFRAPPAGEPGIPIRFLGVWDTVGALGIPDDMALLNLLDGFRDRSFHDTELGSGVQTARHAVAIDERRASFQPTLWTNVAPGRDVRQLWFPGVHSDVGGGYADTGLSDAALQWMVEEAGAAGLAFDPQLLAQIAPRHHGTLHDSLSGPFALLPTKPRCAPCLADGADLHASATARYGNPPITQAPYRRTRILGPGESVSLDVFAADPWNDTGLYLEAGVTYAMTATGQWLDKSVPTGPAGSNDGKFHIGELAHVVGSAIGQAESLFKYFTKNESADFIMTRRHEGFPWFCLVGAVANGTGVDPDGKPIPHETWAIGDGGPRTPGKSGYFYAYANDAWRFYGNNKGRVRLTVTRA</sequence>
<dbReference type="AlphaFoldDB" id="A0A919CP38"/>
<name>A0A919CP38_9PROT</name>
<proteinExistence type="predicted"/>
<dbReference type="PANTHER" id="PTHR33840">
    <property type="match status" value="1"/>
</dbReference>
<dbReference type="RefSeq" id="WP_189988849.1">
    <property type="nucleotide sequence ID" value="NZ_BMZS01000004.1"/>
</dbReference>
<dbReference type="EMBL" id="BMZS01000004">
    <property type="protein sequence ID" value="GHD48431.1"/>
    <property type="molecule type" value="Genomic_DNA"/>
</dbReference>
<organism evidence="2 3">
    <name type="scientific">Thalassobaculum fulvum</name>
    <dbReference type="NCBI Taxonomy" id="1633335"/>
    <lineage>
        <taxon>Bacteria</taxon>
        <taxon>Pseudomonadati</taxon>
        <taxon>Pseudomonadota</taxon>
        <taxon>Alphaproteobacteria</taxon>
        <taxon>Rhodospirillales</taxon>
        <taxon>Thalassobaculaceae</taxon>
        <taxon>Thalassobaculum</taxon>
    </lineage>
</organism>
<reference evidence="2" key="1">
    <citation type="journal article" date="2014" name="Int. J. Syst. Evol. Microbiol.">
        <title>Complete genome sequence of Corynebacterium casei LMG S-19264T (=DSM 44701T), isolated from a smear-ripened cheese.</title>
        <authorList>
            <consortium name="US DOE Joint Genome Institute (JGI-PGF)"/>
            <person name="Walter F."/>
            <person name="Albersmeier A."/>
            <person name="Kalinowski J."/>
            <person name="Ruckert C."/>
        </authorList>
    </citation>
    <scope>NUCLEOTIDE SEQUENCE</scope>
    <source>
        <strain evidence="2">KCTC 42651</strain>
    </source>
</reference>
<keyword evidence="3" id="KW-1185">Reference proteome</keyword>
<feature type="domain" description="T6SS Phospholipase effector Tle1-like catalytic" evidence="1">
    <location>
        <begin position="2"/>
        <end position="273"/>
    </location>
</feature>
<comment type="caution">
    <text evidence="2">The sequence shown here is derived from an EMBL/GenBank/DDBJ whole genome shotgun (WGS) entry which is preliminary data.</text>
</comment>